<dbReference type="Gene3D" id="3.20.20.490">
    <property type="entry name" value="GxGYxYP glycoside hydrolase, C-terminal domain"/>
    <property type="match status" value="1"/>
</dbReference>
<dbReference type="InterPro" id="IPR025832">
    <property type="entry name" value="GxGYxYP_C"/>
</dbReference>
<dbReference type="Pfam" id="PF14323">
    <property type="entry name" value="GxGYxYP_C"/>
    <property type="match status" value="1"/>
</dbReference>
<gene>
    <name evidence="3" type="ORF">QVO10_11965</name>
</gene>
<evidence type="ECO:0000313" key="3">
    <source>
        <dbReference type="EMBL" id="MDN0050094.1"/>
    </source>
</evidence>
<dbReference type="Proteomes" id="UP001167871">
    <property type="component" value="Unassembled WGS sequence"/>
</dbReference>
<keyword evidence="3" id="KW-0378">Hydrolase</keyword>
<accession>A0ABT7X7M5</accession>
<dbReference type="GO" id="GO:0016787">
    <property type="term" value="F:hydrolase activity"/>
    <property type="evidence" value="ECO:0007669"/>
    <property type="project" value="UniProtKB-KW"/>
</dbReference>
<comment type="caution">
    <text evidence="3">The sequence shown here is derived from an EMBL/GenBank/DDBJ whole genome shotgun (WGS) entry which is preliminary data.</text>
</comment>
<dbReference type="PANTHER" id="PTHR37321:SF1">
    <property type="entry name" value="EXPORTED PROTEIN"/>
    <property type="match status" value="1"/>
</dbReference>
<dbReference type="Pfam" id="PF20957">
    <property type="entry name" value="GxGYxYP_N_2nd"/>
    <property type="match status" value="1"/>
</dbReference>
<reference evidence="3" key="2">
    <citation type="submission" date="2024-05" db="EMBL/GenBank/DDBJ databases">
        <title>Identification and characterization of horizontal gene transfer across gut microbiota members of farm animals based on homology search.</title>
        <authorList>
            <person name="Schwarzerova J."/>
            <person name="Nykrynova M."/>
            <person name="Jureckova K."/>
            <person name="Cejkova D."/>
            <person name="Rychlik I."/>
        </authorList>
    </citation>
    <scope>NUCLEOTIDE SEQUENCE</scope>
    <source>
        <strain evidence="3">84_SSukc20</strain>
    </source>
</reference>
<feature type="domain" description="GxGYxYP putative glycoside hydrolase second N-terminal" evidence="2">
    <location>
        <begin position="116"/>
        <end position="180"/>
    </location>
</feature>
<dbReference type="EMBL" id="JAUEII010000027">
    <property type="protein sequence ID" value="MDN0050094.1"/>
    <property type="molecule type" value="Genomic_DNA"/>
</dbReference>
<reference evidence="3" key="1">
    <citation type="submission" date="2023-06" db="EMBL/GenBank/DDBJ databases">
        <authorList>
            <person name="Zeman M."/>
            <person name="Kubasova T."/>
            <person name="Jahodarova E."/>
            <person name="Nykrynova M."/>
            <person name="Rychlik I."/>
        </authorList>
    </citation>
    <scope>NUCLEOTIDE SEQUENCE</scope>
    <source>
        <strain evidence="3">84_SSukc20</strain>
    </source>
</reference>
<dbReference type="InterPro" id="IPR038410">
    <property type="entry name" value="GxGYxYP_C_sf"/>
</dbReference>
<dbReference type="RefSeq" id="WP_301640369.1">
    <property type="nucleotide sequence ID" value="NZ_JAUEII010000027.1"/>
</dbReference>
<protein>
    <submittedName>
        <fullName evidence="3">GxGYxYP family putative glycoside hydrolase</fullName>
    </submittedName>
</protein>
<organism evidence="3 4">
    <name type="scientific">Bacteroides gallinaceum</name>
    <dbReference type="NCBI Taxonomy" id="1462571"/>
    <lineage>
        <taxon>Bacteria</taxon>
        <taxon>Pseudomonadati</taxon>
        <taxon>Bacteroidota</taxon>
        <taxon>Bacteroidia</taxon>
        <taxon>Bacteroidales</taxon>
        <taxon>Bacteroidaceae</taxon>
        <taxon>Bacteroides</taxon>
    </lineage>
</organism>
<name>A0ABT7X7M5_9BACE</name>
<sequence length="568" mass="65100">MTMLKFVVVIWGLFVSLQLAAYDGRYGWFVQKPPKQIIVCKTGGLDFCERMLLESLSGLAAQAVNEDRFDEMVWCETQKESYKQIFQSSIDSLRISVIKRMDVWELLEYLVLQKVVKGYVLYRVDDSQGELYIRRKQMDLSSNIATVYAGLLQGVLVEESLLPKMRKMGLEMLKDARQETPEECFMYCKKHLNNHSALSIDPQVSNCRDIAIAQKLMLYYDTQALADSILKWVEPLSPILGWNCGNEDEYTGVITRWGHYNTATNWCCNLPVIMAASDKMTPLPISETIPKDTTLFCRKSLHSFVVSDGDNMQWTMGNFLDNPVYYGAYQKEDIPVSWTLCPINLSVVSTSTWNRIAMAKKENSSIVEYGGGYQYPDLFAMNRPNRKELLVRFAQRINWHLKKLNVKIFGFICKDVFSKEAQEAFEIYAREIDGLTGMIAIQYNPYNVGGGIIWVKNKEGLEIPVLTARYSIWKHLFHDTLCGSPDYVSSLINREADEAQLNGMTNLSFTIIHAWSDFSQIIKAEDNLVQGYYAGKIANNLLSPLVQNVSLNELLWHLRILHKREILN</sequence>
<evidence type="ECO:0000259" key="2">
    <source>
        <dbReference type="Pfam" id="PF20957"/>
    </source>
</evidence>
<dbReference type="PANTHER" id="PTHR37321">
    <property type="entry name" value="EXPORTED PROTEIN-RELATED"/>
    <property type="match status" value="1"/>
</dbReference>
<feature type="domain" description="GxGYxYP putative glycoside hydrolase C-terminal" evidence="1">
    <location>
        <begin position="303"/>
        <end position="528"/>
    </location>
</feature>
<proteinExistence type="predicted"/>
<evidence type="ECO:0000313" key="4">
    <source>
        <dbReference type="Proteomes" id="UP001167871"/>
    </source>
</evidence>
<keyword evidence="4" id="KW-1185">Reference proteome</keyword>
<dbReference type="InterPro" id="IPR048310">
    <property type="entry name" value="GxGYxYP_N_2nd"/>
</dbReference>
<evidence type="ECO:0000259" key="1">
    <source>
        <dbReference type="Pfam" id="PF14323"/>
    </source>
</evidence>